<dbReference type="eggNOG" id="ENOG502REDU">
    <property type="taxonomic scope" value="Eukaryota"/>
</dbReference>
<feature type="signal peptide" evidence="1">
    <location>
        <begin position="1"/>
        <end position="18"/>
    </location>
</feature>
<dbReference type="VEuPathDB" id="FungiDB:CD36_64110"/>
<dbReference type="OrthoDB" id="4011213at2759"/>
<dbReference type="GeneID" id="8048904"/>
<dbReference type="KEGG" id="cdu:CD36_64110"/>
<feature type="chain" id="PRO_5002892733" description="Cell wall protein" evidence="1">
    <location>
        <begin position="19"/>
        <end position="184"/>
    </location>
</feature>
<keyword evidence="4" id="KW-1185">Reference proteome</keyword>
<dbReference type="RefSeq" id="XP_002421123.1">
    <property type="nucleotide sequence ID" value="XM_002421078.1"/>
</dbReference>
<accession>B9WJ61</accession>
<evidence type="ECO:0000313" key="3">
    <source>
        <dbReference type="EMBL" id="CAX41282.1"/>
    </source>
</evidence>
<dbReference type="CGD" id="CAL0000170665">
    <property type="gene designation" value="Cd36_64110"/>
</dbReference>
<evidence type="ECO:0008006" key="5">
    <source>
        <dbReference type="Google" id="ProtNLM"/>
    </source>
</evidence>
<gene>
    <name evidence="2" type="ordered locus">Cd36_64110</name>
    <name evidence="3" type="ORF">CD36_64110</name>
</gene>
<dbReference type="AlphaFoldDB" id="B9WJ61"/>
<dbReference type="Proteomes" id="UP000002605">
    <property type="component" value="Chromosome 6"/>
</dbReference>
<name>B9WJ61_CANDC</name>
<protein>
    <recommendedName>
        <fullName evidence="5">Cell wall protein</fullName>
    </recommendedName>
</protein>
<sequence length="184" mass="21203">MIYPIVLILSIFASFIQCQFRPPSEPFILAAYDPGYSLSDNNNIMHQNIQRFGYNKTKVILSKNIDPTKNYLEGRILNNSSYQIDATVKGLFIRVDKFTHRLKLCPNGKTSRYFSIKKDMLFYKNDTTWSVCYDDFEDVSYIYHGGIDDNKKYCCPDNGKEIVLRALGKYDASGALPDYDNIVN</sequence>
<proteinExistence type="predicted"/>
<organism evidence="3 4">
    <name type="scientific">Candida dubliniensis (strain CD36 / ATCC MYA-646 / CBS 7987 / NCPF 3949 / NRRL Y-17841)</name>
    <name type="common">Yeast</name>
    <dbReference type="NCBI Taxonomy" id="573826"/>
    <lineage>
        <taxon>Eukaryota</taxon>
        <taxon>Fungi</taxon>
        <taxon>Dikarya</taxon>
        <taxon>Ascomycota</taxon>
        <taxon>Saccharomycotina</taxon>
        <taxon>Pichiomycetes</taxon>
        <taxon>Debaryomycetaceae</taxon>
        <taxon>Candida/Lodderomyces clade</taxon>
        <taxon>Candida</taxon>
    </lineage>
</organism>
<evidence type="ECO:0000256" key="1">
    <source>
        <dbReference type="SAM" id="SignalP"/>
    </source>
</evidence>
<evidence type="ECO:0000313" key="2">
    <source>
        <dbReference type="CGD" id="CAL0000170665"/>
    </source>
</evidence>
<reference evidence="3 4" key="1">
    <citation type="journal article" date="2009" name="Genome Res.">
        <title>Comparative genomics of the fungal pathogens Candida dubliniensis and Candida albicans.</title>
        <authorList>
            <person name="Jackson A.P."/>
            <person name="Gamble J.A."/>
            <person name="Yeomans T."/>
            <person name="Moran G.P."/>
            <person name="Saunders D."/>
            <person name="Harris D."/>
            <person name="Aslett M."/>
            <person name="Barrell J.F."/>
            <person name="Butler G."/>
            <person name="Citiulo F."/>
            <person name="Coleman D.C."/>
            <person name="de Groot P.W.J."/>
            <person name="Goodwin T.J."/>
            <person name="Quail M.A."/>
            <person name="McQuillan J."/>
            <person name="Munro C.A."/>
            <person name="Pain A."/>
            <person name="Poulter R.T."/>
            <person name="Rajandream M.A."/>
            <person name="Renauld H."/>
            <person name="Spiering M.J."/>
            <person name="Tivey A."/>
            <person name="Gow N.A.R."/>
            <person name="Barrell B."/>
            <person name="Sullivan D.J."/>
            <person name="Berriman M."/>
        </authorList>
    </citation>
    <scope>NUCLEOTIDE SEQUENCE [LARGE SCALE GENOMIC DNA]</scope>
    <source>
        <strain evidence="4">CD36 / ATCC MYA-646 / CBS 7987 / NCPF 3949 / NRRL Y-17841</strain>
    </source>
</reference>
<dbReference type="HOGENOM" id="CLU_101043_0_0_1"/>
<dbReference type="EMBL" id="FM992693">
    <property type="protein sequence ID" value="CAX41282.1"/>
    <property type="molecule type" value="Genomic_DNA"/>
</dbReference>
<keyword evidence="1" id="KW-0732">Signal</keyword>
<evidence type="ECO:0000313" key="4">
    <source>
        <dbReference type="Proteomes" id="UP000002605"/>
    </source>
</evidence>